<evidence type="ECO:0000256" key="6">
    <source>
        <dbReference type="ARBA" id="ARBA00023002"/>
    </source>
</evidence>
<dbReference type="AlphaFoldDB" id="A0A4D4JCH7"/>
<dbReference type="GO" id="GO:0050660">
    <property type="term" value="F:flavin adenine dinucleotide binding"/>
    <property type="evidence" value="ECO:0007669"/>
    <property type="project" value="InterPro"/>
</dbReference>
<dbReference type="EMBL" id="BJFL01000033">
    <property type="protein sequence ID" value="GDY33072.1"/>
    <property type="molecule type" value="Genomic_DNA"/>
</dbReference>
<sequence>MAERGDPTGRTATYCVIGAGSSGLAAVKNLRQYGFDVECLERAEDVGGNWNFGGPTSRVYASTHVISSKPFTQYPDFPMPDRWPDYPHHSQLHAYFRRYAEHFDLLRHIRFGHEVVDLRPVDGAAAWQVTVRTADGVEETRHYAGVVIANGHNWQPKWPRYDGEFAGELLHSMHYKGPDVLRGKRVLVVGGGNTGCDVAVEAAQHADRALHSTRRGYWYVPKFTFGRASDQVNDLLIGLRVPRRLRQWLFRATLRATVGDLTRFGLPEPDHDILETHPIVNSLLVYHLGHGDITPKPDVRRFDGYRVTFADGSEDEVDMVLCCTGYLATVDFLADPQRLNWDGDRFHLYQHVFTPRHDNLFVAGLIQPDSGQFTIAHWQTVAIAEFLRARERAPHAVREFLETARRKLDHRYTAGVDYADTTRHYYEIAHHDYVRGLERTINRLRRAACTR</sequence>
<evidence type="ECO:0000313" key="7">
    <source>
        <dbReference type="EMBL" id="GDY33072.1"/>
    </source>
</evidence>
<evidence type="ECO:0000313" key="8">
    <source>
        <dbReference type="Proteomes" id="UP000298860"/>
    </source>
</evidence>
<dbReference type="GO" id="GO:0004499">
    <property type="term" value="F:N,N-dimethylaniline monooxygenase activity"/>
    <property type="evidence" value="ECO:0007669"/>
    <property type="project" value="InterPro"/>
</dbReference>
<keyword evidence="4" id="KW-0274">FAD</keyword>
<keyword evidence="8" id="KW-1185">Reference proteome</keyword>
<dbReference type="PIRSF" id="PIRSF000332">
    <property type="entry name" value="FMO"/>
    <property type="match status" value="1"/>
</dbReference>
<dbReference type="InterPro" id="IPR036188">
    <property type="entry name" value="FAD/NAD-bd_sf"/>
</dbReference>
<dbReference type="InterPro" id="IPR000960">
    <property type="entry name" value="Flavin_mOase"/>
</dbReference>
<keyword evidence="5" id="KW-0521">NADP</keyword>
<dbReference type="Pfam" id="PF00743">
    <property type="entry name" value="FMO-like"/>
    <property type="match status" value="1"/>
</dbReference>
<evidence type="ECO:0000256" key="3">
    <source>
        <dbReference type="ARBA" id="ARBA00022630"/>
    </source>
</evidence>
<dbReference type="InterPro" id="IPR050346">
    <property type="entry name" value="FMO-like"/>
</dbReference>
<dbReference type="PRINTS" id="PR00370">
    <property type="entry name" value="FMOXYGENASE"/>
</dbReference>
<name>A0A4D4JCH7_9PSEU</name>
<dbReference type="PANTHER" id="PTHR23023">
    <property type="entry name" value="DIMETHYLANILINE MONOOXYGENASE"/>
    <property type="match status" value="1"/>
</dbReference>
<dbReference type="RefSeq" id="WP_137816051.1">
    <property type="nucleotide sequence ID" value="NZ_BJFL01000033.1"/>
</dbReference>
<evidence type="ECO:0000256" key="5">
    <source>
        <dbReference type="ARBA" id="ARBA00022857"/>
    </source>
</evidence>
<accession>A0A4D4JCH7</accession>
<proteinExistence type="inferred from homology"/>
<dbReference type="GO" id="GO:0050661">
    <property type="term" value="F:NADP binding"/>
    <property type="evidence" value="ECO:0007669"/>
    <property type="project" value="InterPro"/>
</dbReference>
<dbReference type="OrthoDB" id="5168853at2"/>
<evidence type="ECO:0000256" key="1">
    <source>
        <dbReference type="ARBA" id="ARBA00009183"/>
    </source>
</evidence>
<reference evidence="8" key="1">
    <citation type="submission" date="2019-04" db="EMBL/GenBank/DDBJ databases">
        <title>Draft genome sequence of Pseudonocardiaceae bacterium SL3-2-4.</title>
        <authorList>
            <person name="Ningsih F."/>
            <person name="Yokota A."/>
            <person name="Sakai Y."/>
            <person name="Nanatani K."/>
            <person name="Yabe S."/>
            <person name="Oetari A."/>
            <person name="Sjamsuridzal W."/>
        </authorList>
    </citation>
    <scope>NUCLEOTIDE SEQUENCE [LARGE SCALE GENOMIC DNA]</scope>
    <source>
        <strain evidence="8">SL3-2-4</strain>
    </source>
</reference>
<keyword evidence="6" id="KW-0560">Oxidoreductase</keyword>
<keyword evidence="3" id="KW-0285">Flavoprotein</keyword>
<gene>
    <name evidence="7" type="ORF">GTS_47050</name>
</gene>
<evidence type="ECO:0000256" key="2">
    <source>
        <dbReference type="ARBA" id="ARBA00010139"/>
    </source>
</evidence>
<dbReference type="Proteomes" id="UP000298860">
    <property type="component" value="Unassembled WGS sequence"/>
</dbReference>
<protein>
    <submittedName>
        <fullName evidence="7">Flavin-binding monooxygenase</fullName>
    </submittedName>
</protein>
<dbReference type="SUPFAM" id="SSF51905">
    <property type="entry name" value="FAD/NAD(P)-binding domain"/>
    <property type="match status" value="2"/>
</dbReference>
<evidence type="ECO:0000256" key="4">
    <source>
        <dbReference type="ARBA" id="ARBA00022827"/>
    </source>
</evidence>
<keyword evidence="7" id="KW-0503">Monooxygenase</keyword>
<dbReference type="Gene3D" id="3.50.50.60">
    <property type="entry name" value="FAD/NAD(P)-binding domain"/>
    <property type="match status" value="1"/>
</dbReference>
<comment type="caution">
    <text evidence="7">The sequence shown here is derived from an EMBL/GenBank/DDBJ whole genome shotgun (WGS) entry which is preliminary data.</text>
</comment>
<organism evidence="7 8">
    <name type="scientific">Gandjariella thermophila</name>
    <dbReference type="NCBI Taxonomy" id="1931992"/>
    <lineage>
        <taxon>Bacteria</taxon>
        <taxon>Bacillati</taxon>
        <taxon>Actinomycetota</taxon>
        <taxon>Actinomycetes</taxon>
        <taxon>Pseudonocardiales</taxon>
        <taxon>Pseudonocardiaceae</taxon>
        <taxon>Gandjariella</taxon>
    </lineage>
</organism>
<comment type="similarity">
    <text evidence="1">Belongs to the FMO family.</text>
</comment>
<dbReference type="InterPro" id="IPR020946">
    <property type="entry name" value="Flavin_mOase-like"/>
</dbReference>
<comment type="similarity">
    <text evidence="2">Belongs to the FAD-binding monooxygenase family.</text>
</comment>